<protein>
    <submittedName>
        <fullName evidence="8">Chromate transporter</fullName>
    </submittedName>
</protein>
<dbReference type="InterPro" id="IPR052518">
    <property type="entry name" value="CHR_Transporter"/>
</dbReference>
<dbReference type="InterPro" id="IPR003370">
    <property type="entry name" value="Chromate_transpt"/>
</dbReference>
<evidence type="ECO:0000256" key="4">
    <source>
        <dbReference type="ARBA" id="ARBA00022692"/>
    </source>
</evidence>
<accession>A0A8J2YZA6</accession>
<keyword evidence="3" id="KW-1003">Cell membrane</keyword>
<dbReference type="RefSeq" id="WP_189050357.1">
    <property type="nucleotide sequence ID" value="NZ_BMJQ01000013.1"/>
</dbReference>
<sequence length="175" mass="18763">MKPDVLGTLIRHFVLLSLVAIGGANAVVPEMHRVAVELEHWMTDRQFAELFALANAAPGPNVLMVSLIGFQAAGFMGAVAATVAMCAPSCVLTYFAVRRWERSRNERVKRIVQRGLAPVTIGLVAASAYLLTRAAIHDWLGAVLTAGTFALMAMTKYNPLWIFGLATALGLVGIS</sequence>
<dbReference type="PANTHER" id="PTHR43663">
    <property type="entry name" value="CHROMATE TRANSPORT PROTEIN-RELATED"/>
    <property type="match status" value="1"/>
</dbReference>
<comment type="subcellular location">
    <subcellularLocation>
        <location evidence="1">Cell membrane</location>
        <topology evidence="1">Multi-pass membrane protein</topology>
    </subcellularLocation>
</comment>
<dbReference type="GO" id="GO:0015109">
    <property type="term" value="F:chromate transmembrane transporter activity"/>
    <property type="evidence" value="ECO:0007669"/>
    <property type="project" value="InterPro"/>
</dbReference>
<dbReference type="PANTHER" id="PTHR43663:SF1">
    <property type="entry name" value="CHROMATE TRANSPORTER"/>
    <property type="match status" value="1"/>
</dbReference>
<keyword evidence="9" id="KW-1185">Reference proteome</keyword>
<comment type="caution">
    <text evidence="8">The sequence shown here is derived from an EMBL/GenBank/DDBJ whole genome shotgun (WGS) entry which is preliminary data.</text>
</comment>
<evidence type="ECO:0000256" key="2">
    <source>
        <dbReference type="ARBA" id="ARBA00005262"/>
    </source>
</evidence>
<evidence type="ECO:0000256" key="7">
    <source>
        <dbReference type="SAM" id="Phobius"/>
    </source>
</evidence>
<evidence type="ECO:0000256" key="3">
    <source>
        <dbReference type="ARBA" id="ARBA00022475"/>
    </source>
</evidence>
<dbReference type="Proteomes" id="UP000646365">
    <property type="component" value="Unassembled WGS sequence"/>
</dbReference>
<dbReference type="GO" id="GO:0005886">
    <property type="term" value="C:plasma membrane"/>
    <property type="evidence" value="ECO:0007669"/>
    <property type="project" value="UniProtKB-SubCell"/>
</dbReference>
<feature type="transmembrane region" description="Helical" evidence="7">
    <location>
        <begin position="116"/>
        <end position="136"/>
    </location>
</feature>
<feature type="transmembrane region" description="Helical" evidence="7">
    <location>
        <begin position="68"/>
        <end position="95"/>
    </location>
</feature>
<keyword evidence="6 7" id="KW-0472">Membrane</keyword>
<evidence type="ECO:0000313" key="9">
    <source>
        <dbReference type="Proteomes" id="UP000646365"/>
    </source>
</evidence>
<evidence type="ECO:0000256" key="5">
    <source>
        <dbReference type="ARBA" id="ARBA00022989"/>
    </source>
</evidence>
<organism evidence="8 9">
    <name type="scientific">Aliidongia dinghuensis</name>
    <dbReference type="NCBI Taxonomy" id="1867774"/>
    <lineage>
        <taxon>Bacteria</taxon>
        <taxon>Pseudomonadati</taxon>
        <taxon>Pseudomonadota</taxon>
        <taxon>Alphaproteobacteria</taxon>
        <taxon>Rhodospirillales</taxon>
        <taxon>Dongiaceae</taxon>
        <taxon>Aliidongia</taxon>
    </lineage>
</organism>
<evidence type="ECO:0000313" key="8">
    <source>
        <dbReference type="EMBL" id="GGF35314.1"/>
    </source>
</evidence>
<reference evidence="8" key="2">
    <citation type="submission" date="2020-09" db="EMBL/GenBank/DDBJ databases">
        <authorList>
            <person name="Sun Q."/>
            <person name="Zhou Y."/>
        </authorList>
    </citation>
    <scope>NUCLEOTIDE SEQUENCE</scope>
    <source>
        <strain evidence="8">CGMCC 1.15725</strain>
    </source>
</reference>
<feature type="transmembrane region" description="Helical" evidence="7">
    <location>
        <begin position="156"/>
        <end position="174"/>
    </location>
</feature>
<name>A0A8J2YZA6_9PROT</name>
<dbReference type="EMBL" id="BMJQ01000013">
    <property type="protein sequence ID" value="GGF35314.1"/>
    <property type="molecule type" value="Genomic_DNA"/>
</dbReference>
<proteinExistence type="inferred from homology"/>
<keyword evidence="4 7" id="KW-0812">Transmembrane</keyword>
<evidence type="ECO:0000256" key="6">
    <source>
        <dbReference type="ARBA" id="ARBA00023136"/>
    </source>
</evidence>
<dbReference type="AlphaFoldDB" id="A0A8J2YZA6"/>
<comment type="similarity">
    <text evidence="2">Belongs to the chromate ion transporter (CHR) (TC 2.A.51) family.</text>
</comment>
<gene>
    <name evidence="8" type="ORF">GCM10011611_47020</name>
</gene>
<evidence type="ECO:0000256" key="1">
    <source>
        <dbReference type="ARBA" id="ARBA00004651"/>
    </source>
</evidence>
<dbReference type="Pfam" id="PF02417">
    <property type="entry name" value="Chromate_transp"/>
    <property type="match status" value="1"/>
</dbReference>
<keyword evidence="5 7" id="KW-1133">Transmembrane helix</keyword>
<reference evidence="8" key="1">
    <citation type="journal article" date="2014" name="Int. J. Syst. Evol. Microbiol.">
        <title>Complete genome sequence of Corynebacterium casei LMG S-19264T (=DSM 44701T), isolated from a smear-ripened cheese.</title>
        <authorList>
            <consortium name="US DOE Joint Genome Institute (JGI-PGF)"/>
            <person name="Walter F."/>
            <person name="Albersmeier A."/>
            <person name="Kalinowski J."/>
            <person name="Ruckert C."/>
        </authorList>
    </citation>
    <scope>NUCLEOTIDE SEQUENCE</scope>
    <source>
        <strain evidence="8">CGMCC 1.15725</strain>
    </source>
</reference>